<dbReference type="OrthoDB" id="10591041at2759"/>
<feature type="transmembrane region" description="Helical" evidence="2">
    <location>
        <begin position="387"/>
        <end position="409"/>
    </location>
</feature>
<comment type="caution">
    <text evidence="4">The sequence shown here is derived from an EMBL/GenBank/DDBJ whole genome shotgun (WGS) entry which is preliminary data.</text>
</comment>
<dbReference type="InParanoid" id="A0A096P9T6"/>
<proteinExistence type="predicted"/>
<protein>
    <submittedName>
        <fullName evidence="4">Unnamed product</fullName>
    </submittedName>
</protein>
<name>A0A096P9T6_OSTTA</name>
<sequence length="440" mass="45862">MTRRDARSRAPVLGVVLVVVLARVVDASTRDGATRGRFGVGKSSPSSSTWRDAAHAIARACANARARETCASDALVASVTSASRDAGAATCAARELARGGGETPDDGGDMSGGGKTLVTCENVGRTIGRVVRGSGGVNPLACGEAGDVACDGSCARGYFAEHFARAKTETTSGSVGVGLREACDGANFGSDAMYASCARGVGWAVTFRLEANETRGAWDACGDARDVSGVRSCRFGVVEAYVEKMLGNESSVTIGEGCESENLLGMGTGSNEAARARDACARALGAALAVRHEYDGSRSREECDLISNVRIKRACASAVDEELARREIDDNATVPFCERALKTPVGEDVPSDGSSTPAPPPSEPVDQDEVEHRKEALRRHGTSVGGALWWACFSLLSGLVCVVTAYVWWRDGAFGPRHAVEYARVGTRDSPRASTELGAL</sequence>
<evidence type="ECO:0000313" key="5">
    <source>
        <dbReference type="Proteomes" id="UP000009170"/>
    </source>
</evidence>
<evidence type="ECO:0000313" key="4">
    <source>
        <dbReference type="EMBL" id="CEG00790.1"/>
    </source>
</evidence>
<organism evidence="4 5">
    <name type="scientific">Ostreococcus tauri</name>
    <name type="common">Marine green alga</name>
    <dbReference type="NCBI Taxonomy" id="70448"/>
    <lineage>
        <taxon>Eukaryota</taxon>
        <taxon>Viridiplantae</taxon>
        <taxon>Chlorophyta</taxon>
        <taxon>Mamiellophyceae</taxon>
        <taxon>Mamiellales</taxon>
        <taxon>Bathycoccaceae</taxon>
        <taxon>Ostreococcus</taxon>
    </lineage>
</organism>
<reference evidence="4 5" key="2">
    <citation type="journal article" date="2014" name="BMC Genomics">
        <title>An improved genome of the model marine alga Ostreococcus tauri unfolds by assessing Illumina de novo assemblies.</title>
        <authorList>
            <person name="Blanc-Mathieu R."/>
            <person name="Verhelst B."/>
            <person name="Derelle E."/>
            <person name="Rombauts S."/>
            <person name="Bouget F.Y."/>
            <person name="Carre I."/>
            <person name="Chateau A."/>
            <person name="Eyre-Walker A."/>
            <person name="Grimsley N."/>
            <person name="Moreau H."/>
            <person name="Piegu B."/>
            <person name="Rivals E."/>
            <person name="Schackwitz W."/>
            <person name="Van de Peer Y."/>
            <person name="Piganeau G."/>
        </authorList>
    </citation>
    <scope>NUCLEOTIDE SEQUENCE [LARGE SCALE GENOMIC DNA]</scope>
    <source>
        <strain evidence="5">OTTH 0595 / CCAP 157/2 / RCC745</strain>
    </source>
</reference>
<evidence type="ECO:0000256" key="2">
    <source>
        <dbReference type="SAM" id="Phobius"/>
    </source>
</evidence>
<keyword evidence="2" id="KW-0472">Membrane</keyword>
<dbReference type="RefSeq" id="XP_022840584.1">
    <property type="nucleotide sequence ID" value="XM_022983564.1"/>
</dbReference>
<feature type="chain" id="PRO_5001929025" evidence="3">
    <location>
        <begin position="28"/>
        <end position="440"/>
    </location>
</feature>
<dbReference type="AlphaFoldDB" id="A0A096P9T6"/>
<keyword evidence="2" id="KW-0812">Transmembrane</keyword>
<keyword evidence="5" id="KW-1185">Reference proteome</keyword>
<evidence type="ECO:0000256" key="3">
    <source>
        <dbReference type="SAM" id="SignalP"/>
    </source>
</evidence>
<gene>
    <name evidence="4" type="ORF">OT_ostta18g01800</name>
</gene>
<dbReference type="GeneID" id="34946551"/>
<dbReference type="KEGG" id="ota:OT_ostta18g01800"/>
<evidence type="ECO:0000256" key="1">
    <source>
        <dbReference type="SAM" id="MobiDB-lite"/>
    </source>
</evidence>
<feature type="signal peptide" evidence="3">
    <location>
        <begin position="1"/>
        <end position="27"/>
    </location>
</feature>
<keyword evidence="3" id="KW-0732">Signal</keyword>
<keyword evidence="2" id="KW-1133">Transmembrane helix</keyword>
<reference evidence="5" key="1">
    <citation type="journal article" date="2006" name="Proc. Natl. Acad. Sci. U.S.A.">
        <title>Genome analysis of the smallest free-living eukaryote Ostreococcus tauri unveils many unique features.</title>
        <authorList>
            <person name="Derelle E."/>
            <person name="Ferraz C."/>
            <person name="Rombauts S."/>
            <person name="Rouze P."/>
            <person name="Worden A.Z."/>
            <person name="Robbens S."/>
            <person name="Partensky F."/>
            <person name="Degroeve S."/>
            <person name="Echeynie S."/>
            <person name="Cooke R."/>
            <person name="Saeys Y."/>
            <person name="Wuyts J."/>
            <person name="Jabbari K."/>
            <person name="Bowler C."/>
            <person name="Panaud O."/>
            <person name="Piegu B."/>
            <person name="Ball S.G."/>
            <person name="Ral J.-P."/>
            <person name="Bouget F.-Y."/>
            <person name="Piganeau G."/>
            <person name="De Baets B."/>
            <person name="Picard A."/>
            <person name="Delseny M."/>
            <person name="Demaille J."/>
            <person name="Van de Peer Y."/>
            <person name="Moreau H."/>
        </authorList>
    </citation>
    <scope>NUCLEOTIDE SEQUENCE [LARGE SCALE GENOMIC DNA]</scope>
    <source>
        <strain evidence="5">OTTH 0595 / CCAP 157/2 / RCC745</strain>
    </source>
</reference>
<accession>A0A096P9T6</accession>
<dbReference type="EMBL" id="CAID01000018">
    <property type="protein sequence ID" value="CEG00790.1"/>
    <property type="molecule type" value="Genomic_DNA"/>
</dbReference>
<dbReference type="Proteomes" id="UP000009170">
    <property type="component" value="Unassembled WGS sequence"/>
</dbReference>
<feature type="region of interest" description="Disordered" evidence="1">
    <location>
        <begin position="344"/>
        <end position="372"/>
    </location>
</feature>